<protein>
    <submittedName>
        <fullName evidence="1">AMDV3_5</fullName>
    </submittedName>
</protein>
<proteinExistence type="predicted"/>
<accession>B3GAM0</accession>
<dbReference type="EMBL" id="EU662152">
    <property type="protein sequence ID" value="ACD75428.1"/>
    <property type="molecule type" value="Genomic_DNA"/>
</dbReference>
<sequence length="311" mass="36015">MTRDRDFVLPEYVTLDRDGENGHNVILLGAPRQGKTYLLKYLTYRACIGRDLYDDDKSNIEPQACIWRARTHDRYLEFFKLGIGILAIPSGGDFTLIRINNDDSKVEITLDDLEEQGMEYFVYDSPQDIVDHLVPGKVICILSPGNLMEEAEFYADLGEKINLRQSRQWVHMVIDEAGDLFPPFNQHTMKTQEKFINAASDFSKHLVNCIMASHEMSGLDWRLGQKFPWTIYKKGATRRKRAGAAPQILRQDYINRLEKKEAIITFGAFYDKFTFPMIPEDKRMDYKLITMKRTFVIESEGNVTFSEKVGR</sequence>
<dbReference type="InterPro" id="IPR027417">
    <property type="entry name" value="P-loop_NTPase"/>
</dbReference>
<organism evidence="1">
    <name type="scientific">uncultured virus</name>
    <dbReference type="NCBI Taxonomy" id="340016"/>
    <lineage>
        <taxon>Viruses</taxon>
        <taxon>environmental samples</taxon>
    </lineage>
</organism>
<name>B3GAM0_9VIRU</name>
<evidence type="ECO:0000313" key="1">
    <source>
        <dbReference type="EMBL" id="ACD75428.1"/>
    </source>
</evidence>
<reference evidence="1" key="1">
    <citation type="submission" date="2008-04" db="EMBL/GenBank/DDBJ databases">
        <title>Virus population dynamics and acquired virus resistance in natural microbial communities.</title>
        <authorList>
            <person name="Andersson A.A."/>
            <person name="Banfield J.F."/>
        </authorList>
    </citation>
    <scope>NUCLEOTIDE SEQUENCE</scope>
</reference>
<dbReference type="SUPFAM" id="SSF52540">
    <property type="entry name" value="P-loop containing nucleoside triphosphate hydrolases"/>
    <property type="match status" value="1"/>
</dbReference>